<feature type="domain" description="HTH araC/xylS-type" evidence="4">
    <location>
        <begin position="212"/>
        <end position="312"/>
    </location>
</feature>
<evidence type="ECO:0000313" key="5">
    <source>
        <dbReference type="EMBL" id="TKS97119.1"/>
    </source>
</evidence>
<evidence type="ECO:0000259" key="4">
    <source>
        <dbReference type="PROSITE" id="PS01124"/>
    </source>
</evidence>
<protein>
    <submittedName>
        <fullName evidence="5">Helix-turn-helix domain-containing protein</fullName>
    </submittedName>
</protein>
<evidence type="ECO:0000256" key="3">
    <source>
        <dbReference type="ARBA" id="ARBA00023163"/>
    </source>
</evidence>
<evidence type="ECO:0000256" key="1">
    <source>
        <dbReference type="ARBA" id="ARBA00023015"/>
    </source>
</evidence>
<accession>A0A4U5W738</accession>
<dbReference type="Pfam" id="PF12833">
    <property type="entry name" value="HTH_18"/>
    <property type="match status" value="1"/>
</dbReference>
<dbReference type="GO" id="GO:0043565">
    <property type="term" value="F:sequence-specific DNA binding"/>
    <property type="evidence" value="ECO:0007669"/>
    <property type="project" value="InterPro"/>
</dbReference>
<keyword evidence="3" id="KW-0804">Transcription</keyword>
<dbReference type="InterPro" id="IPR050204">
    <property type="entry name" value="AraC_XylS_family_regulators"/>
</dbReference>
<dbReference type="SUPFAM" id="SSF46689">
    <property type="entry name" value="Homeodomain-like"/>
    <property type="match status" value="1"/>
</dbReference>
<keyword evidence="2" id="KW-0238">DNA-binding</keyword>
<dbReference type="AlphaFoldDB" id="A0A4U5W738"/>
<dbReference type="InterPro" id="IPR009057">
    <property type="entry name" value="Homeodomain-like_sf"/>
</dbReference>
<dbReference type="Gene3D" id="1.10.10.60">
    <property type="entry name" value="Homeodomain-like"/>
    <property type="match status" value="1"/>
</dbReference>
<organism evidence="5 6">
    <name type="scientific">Streptomyces galbus</name>
    <dbReference type="NCBI Taxonomy" id="33898"/>
    <lineage>
        <taxon>Bacteria</taxon>
        <taxon>Bacillati</taxon>
        <taxon>Actinomycetota</taxon>
        <taxon>Actinomycetes</taxon>
        <taxon>Kitasatosporales</taxon>
        <taxon>Streptomycetaceae</taxon>
        <taxon>Streptomyces</taxon>
    </lineage>
</organism>
<evidence type="ECO:0000313" key="6">
    <source>
        <dbReference type="Proteomes" id="UP000308632"/>
    </source>
</evidence>
<reference evidence="5 6" key="1">
    <citation type="submission" date="2019-04" db="EMBL/GenBank/DDBJ databases">
        <title>Streptomyces lasaliensis sp.nov., an Actinomycete isolated from soil which produces the polyether antibiotic lasalocid.</title>
        <authorList>
            <person name="Erwin G."/>
            <person name="Haber C."/>
        </authorList>
    </citation>
    <scope>NUCLEOTIDE SEQUENCE [LARGE SCALE GENOMIC DNA]</scope>
    <source>
        <strain evidence="5 6">DSM 40089</strain>
    </source>
</reference>
<dbReference type="Proteomes" id="UP000308632">
    <property type="component" value="Unassembled WGS sequence"/>
</dbReference>
<comment type="caution">
    <text evidence="5">The sequence shown here is derived from an EMBL/GenBank/DDBJ whole genome shotgun (WGS) entry which is preliminary data.</text>
</comment>
<dbReference type="PROSITE" id="PS01124">
    <property type="entry name" value="HTH_ARAC_FAMILY_2"/>
    <property type="match status" value="1"/>
</dbReference>
<keyword evidence="1" id="KW-0805">Transcription regulation</keyword>
<evidence type="ECO:0000256" key="2">
    <source>
        <dbReference type="ARBA" id="ARBA00023125"/>
    </source>
</evidence>
<proteinExistence type="predicted"/>
<sequence length="314" mass="34395">MGTFTVDADSTGSGRETWESFTDTWTDRMGDLYPLPEFSAATVEGFRGTMRSVTLEDTAVNEFQGSSSLSTRAVGTHEHDHIRLYVGLRGALTLEDPHDQGGDAHVPAGTYFMHHVVQENHFHSTPDSANRIFIFPGDALRSLVSGRPRAGQADSPAAQVLMAHTTMVQRTVGHLGPAAAHASRNALIELARGLVLDHFDDREPAFTPALAQAARDLADARLADADLSPATVAAHLHVSLRTLQRAFARGEESFSTYIRRRRLEEAAAALTARGARLTVSEAAARWHFTDSSHFIRAFRRQYGETPAHFARRQS</sequence>
<dbReference type="InterPro" id="IPR018060">
    <property type="entry name" value="HTH_AraC"/>
</dbReference>
<name>A0A4U5W738_STRGB</name>
<dbReference type="PANTHER" id="PTHR46796">
    <property type="entry name" value="HTH-TYPE TRANSCRIPTIONAL ACTIVATOR RHAS-RELATED"/>
    <property type="match status" value="1"/>
</dbReference>
<dbReference type="SMART" id="SM00342">
    <property type="entry name" value="HTH_ARAC"/>
    <property type="match status" value="1"/>
</dbReference>
<dbReference type="EMBL" id="SZPR01000036">
    <property type="protein sequence ID" value="TKS97119.1"/>
    <property type="molecule type" value="Genomic_DNA"/>
</dbReference>
<dbReference type="GO" id="GO:0003700">
    <property type="term" value="F:DNA-binding transcription factor activity"/>
    <property type="evidence" value="ECO:0007669"/>
    <property type="project" value="InterPro"/>
</dbReference>
<gene>
    <name evidence="5" type="ORF">E4U92_33530</name>
</gene>